<feature type="binding site" evidence="4">
    <location>
        <position position="150"/>
    </location>
    <ligand>
        <name>ATP</name>
        <dbReference type="ChEBI" id="CHEBI:30616"/>
    </ligand>
</feature>
<dbReference type="RefSeq" id="WP_143947446.1">
    <property type="nucleotide sequence ID" value="NZ_BAABMB010000002.1"/>
</dbReference>
<comment type="function">
    <text evidence="5">Catalyzes the ATP-dependent conversion of 5-aminoimidazole ribonucleotide (AIR) and HCO(3)- to N5-carboxyaminoimidazole ribonucleotide (N5-CAIR).</text>
</comment>
<dbReference type="NCBIfam" id="NF004676">
    <property type="entry name" value="PRK06019.1-2"/>
    <property type="match status" value="1"/>
</dbReference>
<dbReference type="Proteomes" id="UP000318405">
    <property type="component" value="Unassembled WGS sequence"/>
</dbReference>
<feature type="binding site" evidence="4">
    <location>
        <begin position="271"/>
        <end position="272"/>
    </location>
    <ligand>
        <name>ATP</name>
        <dbReference type="ChEBI" id="CHEBI:30616"/>
    </ligand>
</feature>
<dbReference type="Gene3D" id="3.40.50.20">
    <property type="match status" value="1"/>
</dbReference>
<comment type="caution">
    <text evidence="7">The sequence shown here is derived from an EMBL/GenBank/DDBJ whole genome shotgun (WGS) entry which is preliminary data.</text>
</comment>
<dbReference type="GO" id="GO:0005829">
    <property type="term" value="C:cytosol"/>
    <property type="evidence" value="ECO:0007669"/>
    <property type="project" value="TreeGrafter"/>
</dbReference>
<dbReference type="Pfam" id="PF02222">
    <property type="entry name" value="ATP-grasp"/>
    <property type="match status" value="1"/>
</dbReference>
<protein>
    <recommendedName>
        <fullName evidence="4 5">N5-carboxyaminoimidazole ribonucleotide synthase</fullName>
        <shortName evidence="4 5">N5-CAIR synthase</shortName>
        <ecNumber evidence="4 5">6.3.4.18</ecNumber>
    </recommendedName>
    <alternativeName>
        <fullName evidence="4 5">5-(carboxyamino)imidazole ribonucleotide synthetase</fullName>
    </alternativeName>
</protein>
<dbReference type="NCBIfam" id="TIGR01161">
    <property type="entry name" value="purK"/>
    <property type="match status" value="1"/>
</dbReference>
<dbReference type="InterPro" id="IPR016185">
    <property type="entry name" value="PreATP-grasp_dom_sf"/>
</dbReference>
<evidence type="ECO:0000256" key="1">
    <source>
        <dbReference type="ARBA" id="ARBA00022741"/>
    </source>
</evidence>
<dbReference type="PROSITE" id="PS50975">
    <property type="entry name" value="ATP_GRASP"/>
    <property type="match status" value="1"/>
</dbReference>
<keyword evidence="4 5" id="KW-0436">Ligase</keyword>
<evidence type="ECO:0000259" key="6">
    <source>
        <dbReference type="PROSITE" id="PS50975"/>
    </source>
</evidence>
<keyword evidence="8" id="KW-1185">Reference proteome</keyword>
<accession>A0A556AVU9</accession>
<keyword evidence="3 4" id="KW-0067">ATP-binding</keyword>
<evidence type="ECO:0000256" key="4">
    <source>
        <dbReference type="HAMAP-Rule" id="MF_01928"/>
    </source>
</evidence>
<feature type="binding site" evidence="4">
    <location>
        <position position="111"/>
    </location>
    <ligand>
        <name>ATP</name>
        <dbReference type="ChEBI" id="CHEBI:30616"/>
    </ligand>
</feature>
<dbReference type="NCBIfam" id="NF004677">
    <property type="entry name" value="PRK06019.1-3"/>
    <property type="match status" value="1"/>
</dbReference>
<dbReference type="Pfam" id="PF22660">
    <property type="entry name" value="RS_preATP-grasp-like"/>
    <property type="match status" value="1"/>
</dbReference>
<feature type="domain" description="ATP-grasp" evidence="6">
    <location>
        <begin position="115"/>
        <end position="301"/>
    </location>
</feature>
<dbReference type="PANTHER" id="PTHR11609">
    <property type="entry name" value="PURINE BIOSYNTHESIS PROTEIN 6/7, PUR6/7"/>
    <property type="match status" value="1"/>
</dbReference>
<proteinExistence type="inferred from homology"/>
<feature type="binding site" evidence="4">
    <location>
        <position position="193"/>
    </location>
    <ligand>
        <name>ATP</name>
        <dbReference type="ChEBI" id="CHEBI:30616"/>
    </ligand>
</feature>
<comment type="function">
    <text evidence="4">Catalyzes the ATP-dependent conversion of 5-aminoimidazole ribonucleotide (AIR) and HCO(3)(-) to N5-carboxyaminoimidazole ribonucleotide (N5-CAIR).</text>
</comment>
<dbReference type="InterPro" id="IPR011761">
    <property type="entry name" value="ATP-grasp"/>
</dbReference>
<evidence type="ECO:0000256" key="3">
    <source>
        <dbReference type="ARBA" id="ARBA00022840"/>
    </source>
</evidence>
<feature type="binding site" evidence="4">
    <location>
        <begin position="185"/>
        <end position="188"/>
    </location>
    <ligand>
        <name>ATP</name>
        <dbReference type="ChEBI" id="CHEBI:30616"/>
    </ligand>
</feature>
<dbReference type="PANTHER" id="PTHR11609:SF5">
    <property type="entry name" value="PHOSPHORIBOSYLAMINOIMIDAZOLE CARBOXYLASE"/>
    <property type="match status" value="1"/>
</dbReference>
<reference evidence="7 8" key="1">
    <citation type="submission" date="2019-07" db="EMBL/GenBank/DDBJ databases">
        <title>Qingshengfaniella alkalisoli gen. nov., sp. nov., isolated from saline soil.</title>
        <authorList>
            <person name="Xu L."/>
            <person name="Huang X.-X."/>
            <person name="Sun J.-Q."/>
        </authorList>
    </citation>
    <scope>NUCLEOTIDE SEQUENCE [LARGE SCALE GENOMIC DNA]</scope>
    <source>
        <strain evidence="7 8">DSM 27279</strain>
    </source>
</reference>
<dbReference type="SUPFAM" id="SSF51246">
    <property type="entry name" value="Rudiment single hybrid motif"/>
    <property type="match status" value="1"/>
</dbReference>
<dbReference type="Gene3D" id="3.30.1490.20">
    <property type="entry name" value="ATP-grasp fold, A domain"/>
    <property type="match status" value="1"/>
</dbReference>
<comment type="pathway">
    <text evidence="4 5">Purine metabolism; IMP biosynthesis via de novo pathway; 5-amino-1-(5-phospho-D-ribosyl)imidazole-4-carboxylate from 5-amino-1-(5-phospho-D-ribosyl)imidazole (N5-CAIR route): step 1/2.</text>
</comment>
<dbReference type="InterPro" id="IPR003135">
    <property type="entry name" value="ATP-grasp_carboxylate-amine"/>
</dbReference>
<dbReference type="NCBIfam" id="NF004679">
    <property type="entry name" value="PRK06019.1-5"/>
    <property type="match status" value="1"/>
</dbReference>
<dbReference type="HAMAP" id="MF_01928">
    <property type="entry name" value="PurK"/>
    <property type="match status" value="1"/>
</dbReference>
<dbReference type="EMBL" id="VLTJ01000011">
    <property type="protein sequence ID" value="TSH97079.1"/>
    <property type="molecule type" value="Genomic_DNA"/>
</dbReference>
<comment type="similarity">
    <text evidence="4 5">Belongs to the PurK/PurT family.</text>
</comment>
<keyword evidence="1 4" id="KW-0547">Nucleotide-binding</keyword>
<dbReference type="GO" id="GO:0034028">
    <property type="term" value="F:5-(carboxyamino)imidazole ribonucleotide synthase activity"/>
    <property type="evidence" value="ECO:0007669"/>
    <property type="project" value="UniProtKB-UniRule"/>
</dbReference>
<feature type="binding site" evidence="4">
    <location>
        <begin position="155"/>
        <end position="161"/>
    </location>
    <ligand>
        <name>ATP</name>
        <dbReference type="ChEBI" id="CHEBI:30616"/>
    </ligand>
</feature>
<dbReference type="InterPro" id="IPR040686">
    <property type="entry name" value="PurK_C"/>
</dbReference>
<dbReference type="EC" id="6.3.4.18" evidence="4 5"/>
<comment type="subunit">
    <text evidence="4 5">Homodimer.</text>
</comment>
<dbReference type="InterPro" id="IPR005875">
    <property type="entry name" value="PurK"/>
</dbReference>
<feature type="binding site" evidence="4">
    <location>
        <position position="216"/>
    </location>
    <ligand>
        <name>ATP</name>
        <dbReference type="ChEBI" id="CHEBI:30616"/>
    </ligand>
</feature>
<dbReference type="GO" id="GO:0046872">
    <property type="term" value="F:metal ion binding"/>
    <property type="evidence" value="ECO:0007669"/>
    <property type="project" value="InterPro"/>
</dbReference>
<name>A0A556AVU9_9BURK</name>
<evidence type="ECO:0000313" key="8">
    <source>
        <dbReference type="Proteomes" id="UP000318405"/>
    </source>
</evidence>
<evidence type="ECO:0000256" key="2">
    <source>
        <dbReference type="ARBA" id="ARBA00022755"/>
    </source>
</evidence>
<dbReference type="SUPFAM" id="SSF52440">
    <property type="entry name" value="PreATP-grasp domain"/>
    <property type="match status" value="1"/>
</dbReference>
<organism evidence="7 8">
    <name type="scientific">Verticiella sediminum</name>
    <dbReference type="NCBI Taxonomy" id="1247510"/>
    <lineage>
        <taxon>Bacteria</taxon>
        <taxon>Pseudomonadati</taxon>
        <taxon>Pseudomonadota</taxon>
        <taxon>Betaproteobacteria</taxon>
        <taxon>Burkholderiales</taxon>
        <taxon>Alcaligenaceae</taxon>
        <taxon>Verticiella</taxon>
    </lineage>
</organism>
<dbReference type="InterPro" id="IPR054350">
    <property type="entry name" value="PurT/PurK_preATP-grasp"/>
</dbReference>
<sequence>MSQSVFPLAGGQWLGMLGGGQLGRMFVHAAQAMGYRVAVLDPAADSPAGAAADRQIVAAYDDAVGLDALAAQCAAVSTEFENVPAASLQRLAAAGVRVGPAGEAVAITQDRIAEKAFVASQGVPVAPHVAVRSVADLSAAPDALFPGILKLASLGYDGKGQAVVADREQAVAAFREFGGAACVLEARLELAYEVSIVVARDFEGRHVAYPVSRNIHRNGILAVSAAPAPGLPAALAEEVERIGLTLVAGLDYRGVLCIEFFVLRDGSLVVNEMAPRPHNSGHYTIDACLCSQFEQQARVLAGLPLGATRALAPSVMLNILGDAWFATGEQREPDWAGMLAVPGSRLHLYGKREPRVGRKMGHITCVGVSMTQALAGARAVGGILGVPVPADADWQ</sequence>
<comment type="catalytic activity">
    <reaction evidence="4 5">
        <text>5-amino-1-(5-phospho-beta-D-ribosyl)imidazole + hydrogencarbonate + ATP = 5-carboxyamino-1-(5-phospho-D-ribosyl)imidazole + ADP + phosphate + 2 H(+)</text>
        <dbReference type="Rhea" id="RHEA:19317"/>
        <dbReference type="ChEBI" id="CHEBI:15378"/>
        <dbReference type="ChEBI" id="CHEBI:17544"/>
        <dbReference type="ChEBI" id="CHEBI:30616"/>
        <dbReference type="ChEBI" id="CHEBI:43474"/>
        <dbReference type="ChEBI" id="CHEBI:58730"/>
        <dbReference type="ChEBI" id="CHEBI:137981"/>
        <dbReference type="ChEBI" id="CHEBI:456216"/>
        <dbReference type="EC" id="6.3.4.18"/>
    </reaction>
</comment>
<dbReference type="InterPro" id="IPR013815">
    <property type="entry name" value="ATP_grasp_subdomain_1"/>
</dbReference>
<dbReference type="InterPro" id="IPR011054">
    <property type="entry name" value="Rudment_hybrid_motif"/>
</dbReference>
<dbReference type="GO" id="GO:0006189">
    <property type="term" value="P:'de novo' IMP biosynthetic process"/>
    <property type="evidence" value="ECO:0007669"/>
    <property type="project" value="UniProtKB-UniRule"/>
</dbReference>
<keyword evidence="2 4" id="KW-0658">Purine biosynthesis</keyword>
<evidence type="ECO:0000256" key="5">
    <source>
        <dbReference type="RuleBase" id="RU361200"/>
    </source>
</evidence>
<dbReference type="UniPathway" id="UPA00074">
    <property type="reaction ID" value="UER00942"/>
</dbReference>
<dbReference type="OrthoDB" id="9804625at2"/>
<dbReference type="GO" id="GO:0004638">
    <property type="term" value="F:phosphoribosylaminoimidazole carboxylase activity"/>
    <property type="evidence" value="ECO:0007669"/>
    <property type="project" value="InterPro"/>
</dbReference>
<dbReference type="Gene3D" id="3.30.470.20">
    <property type="entry name" value="ATP-grasp fold, B domain"/>
    <property type="match status" value="1"/>
</dbReference>
<gene>
    <name evidence="4 5" type="primary">purK</name>
    <name evidence="7" type="ORF">FOZ76_07080</name>
</gene>
<dbReference type="Pfam" id="PF17769">
    <property type="entry name" value="PurK_C"/>
    <property type="match status" value="1"/>
</dbReference>
<dbReference type="SUPFAM" id="SSF56059">
    <property type="entry name" value="Glutathione synthetase ATP-binding domain-like"/>
    <property type="match status" value="1"/>
</dbReference>
<dbReference type="AlphaFoldDB" id="A0A556AVU9"/>
<evidence type="ECO:0000313" key="7">
    <source>
        <dbReference type="EMBL" id="TSH97079.1"/>
    </source>
</evidence>
<dbReference type="GO" id="GO:0005524">
    <property type="term" value="F:ATP binding"/>
    <property type="evidence" value="ECO:0007669"/>
    <property type="project" value="UniProtKB-UniRule"/>
</dbReference>